<dbReference type="Proteomes" id="UP001596201">
    <property type="component" value="Unassembled WGS sequence"/>
</dbReference>
<comment type="caution">
    <text evidence="3">The sequence shown here is derived from an EMBL/GenBank/DDBJ whole genome shotgun (WGS) entry which is preliminary data.</text>
</comment>
<sequence length="253" mass="26562">MSRNTPSAGTFRTTDADDGRGGLTDPEQSVFRRRGDATAFDDEEHDDGSRSNAFVTTLKFVYRHSTALVPASVVWVLCSLPLVTVGPVSLGLYSVVLSLRETGRVDRTRVLTTVRENLVPATLLGFLPVTLVGIAGLYVVTGLSSGIVGTALTVGAVYAALYVGVLLIPTFVSVAAGVDPKVALRESYVWLAGSPVTGLLLLLVTAVLLVATLGLTIGFLLLFAGITATYHVEVLVRTAADEEALPSFAAGLR</sequence>
<gene>
    <name evidence="3" type="ORF">ACFPJ5_09275</name>
</gene>
<dbReference type="AlphaFoldDB" id="A0ABD5RB10"/>
<keyword evidence="4" id="KW-1185">Reference proteome</keyword>
<feature type="region of interest" description="Disordered" evidence="1">
    <location>
        <begin position="1"/>
        <end position="49"/>
    </location>
</feature>
<reference evidence="3 4" key="1">
    <citation type="journal article" date="2019" name="Int. J. Syst. Evol. Microbiol.">
        <title>The Global Catalogue of Microorganisms (GCM) 10K type strain sequencing project: providing services to taxonomists for standard genome sequencing and annotation.</title>
        <authorList>
            <consortium name="The Broad Institute Genomics Platform"/>
            <consortium name="The Broad Institute Genome Sequencing Center for Infectious Disease"/>
            <person name="Wu L."/>
            <person name="Ma J."/>
        </authorList>
    </citation>
    <scope>NUCLEOTIDE SEQUENCE [LARGE SCALE GENOMIC DNA]</scope>
    <source>
        <strain evidence="3 4">CGMCC 1.12237</strain>
    </source>
</reference>
<feature type="compositionally biased region" description="Polar residues" evidence="1">
    <location>
        <begin position="1"/>
        <end position="13"/>
    </location>
</feature>
<accession>A0ABD5RB10</accession>
<evidence type="ECO:0000256" key="1">
    <source>
        <dbReference type="SAM" id="MobiDB-lite"/>
    </source>
</evidence>
<evidence type="ECO:0000313" key="4">
    <source>
        <dbReference type="Proteomes" id="UP001596201"/>
    </source>
</evidence>
<dbReference type="EMBL" id="JBHSKX010000001">
    <property type="protein sequence ID" value="MFC5367132.1"/>
    <property type="molecule type" value="Genomic_DNA"/>
</dbReference>
<name>A0ABD5RB10_9EURY</name>
<dbReference type="RefSeq" id="WP_227231468.1">
    <property type="nucleotide sequence ID" value="NZ_JAJCVJ010000004.1"/>
</dbReference>
<organism evidence="3 4">
    <name type="scientific">Salinirubrum litoreum</name>
    <dbReference type="NCBI Taxonomy" id="1126234"/>
    <lineage>
        <taxon>Archaea</taxon>
        <taxon>Methanobacteriati</taxon>
        <taxon>Methanobacteriota</taxon>
        <taxon>Stenosarchaea group</taxon>
        <taxon>Halobacteria</taxon>
        <taxon>Halobacteriales</taxon>
        <taxon>Haloferacaceae</taxon>
        <taxon>Salinirubrum</taxon>
    </lineage>
</organism>
<keyword evidence="2" id="KW-1133">Transmembrane helix</keyword>
<feature type="transmembrane region" description="Helical" evidence="2">
    <location>
        <begin position="199"/>
        <end position="226"/>
    </location>
</feature>
<evidence type="ECO:0000256" key="2">
    <source>
        <dbReference type="SAM" id="Phobius"/>
    </source>
</evidence>
<keyword evidence="2" id="KW-0472">Membrane</keyword>
<protein>
    <recommendedName>
        <fullName evidence="5">DUF4013 domain-containing protein</fullName>
    </recommendedName>
</protein>
<proteinExistence type="predicted"/>
<feature type="transmembrane region" description="Helical" evidence="2">
    <location>
        <begin position="152"/>
        <end position="178"/>
    </location>
</feature>
<evidence type="ECO:0008006" key="5">
    <source>
        <dbReference type="Google" id="ProtNLM"/>
    </source>
</evidence>
<feature type="transmembrane region" description="Helical" evidence="2">
    <location>
        <begin position="73"/>
        <end position="97"/>
    </location>
</feature>
<keyword evidence="2" id="KW-0812">Transmembrane</keyword>
<feature type="transmembrane region" description="Helical" evidence="2">
    <location>
        <begin position="118"/>
        <end position="140"/>
    </location>
</feature>
<evidence type="ECO:0000313" key="3">
    <source>
        <dbReference type="EMBL" id="MFC5367132.1"/>
    </source>
</evidence>